<sequence length="246" mass="27571">MNKWRDVLLDPNARFPGESNEYRRARSELLEAELELKELNERVAAMRRALPAGGLIKEDYVFESADNGSEVKLSELFEPGKNSLIIYHMMFPRWSQDQRAGAPGGKTAELPLVEQPCPSCTSIVDGLEGAAFHVAERANLVVVAKTSPERLGTYARERGWHNLRLLSSRNNTFNRDYRAETPDGGQRASLNVFSRDADGIHHHWGSEATYKRGDTSSFDAIWTIYGVLDLTREGRGEGGGFPNLQY</sequence>
<dbReference type="STRING" id="1804984.AYM40_22955"/>
<reference evidence="2 3" key="1">
    <citation type="journal article" date="2016" name="Gene">
        <title>PacBio SMRT assembly of a complex multi-replicon genome reveals chlorocatechol degradative operon in a region of genome plasticity.</title>
        <authorList>
            <person name="Ricker N."/>
            <person name="Shen S.Y."/>
            <person name="Goordial J."/>
            <person name="Jin S."/>
            <person name="Fulthorpe R.R."/>
        </authorList>
    </citation>
    <scope>NUCLEOTIDE SEQUENCE [LARGE SCALE GENOMIC DNA]</scope>
    <source>
        <strain evidence="2 3">OLGA172</strain>
    </source>
</reference>
<evidence type="ECO:0000313" key="3">
    <source>
        <dbReference type="Proteomes" id="UP000076852"/>
    </source>
</evidence>
<dbReference type="KEGG" id="buz:AYM40_22955"/>
<evidence type="ECO:0000256" key="1">
    <source>
        <dbReference type="SAM" id="Coils"/>
    </source>
</evidence>
<gene>
    <name evidence="2" type="ORF">AYM40_22955</name>
</gene>
<keyword evidence="3" id="KW-1185">Reference proteome</keyword>
<dbReference type="AlphaFoldDB" id="A0A160FWF9"/>
<feature type="coiled-coil region" evidence="1">
    <location>
        <begin position="22"/>
        <end position="49"/>
    </location>
</feature>
<dbReference type="Pfam" id="PF05988">
    <property type="entry name" value="DUF899"/>
    <property type="match status" value="1"/>
</dbReference>
<dbReference type="OrthoDB" id="574359at2"/>
<evidence type="ECO:0008006" key="4">
    <source>
        <dbReference type="Google" id="ProtNLM"/>
    </source>
</evidence>
<protein>
    <recommendedName>
        <fullName evidence="4">DUF899 domain-containing protein</fullName>
    </recommendedName>
</protein>
<name>A0A160FWF9_9BURK</name>
<proteinExistence type="predicted"/>
<dbReference type="Proteomes" id="UP000076852">
    <property type="component" value="Chromosome 2"/>
</dbReference>
<keyword evidence="1" id="KW-0175">Coiled coil</keyword>
<dbReference type="EMBL" id="CP014579">
    <property type="protein sequence ID" value="ANB77436.1"/>
    <property type="molecule type" value="Genomic_DNA"/>
</dbReference>
<dbReference type="InterPro" id="IPR010296">
    <property type="entry name" value="DUF899_thioredox"/>
</dbReference>
<accession>A0A160FWF9</accession>
<organism evidence="2 3">
    <name type="scientific">Paraburkholderia phytofirmans OLGA172</name>
    <dbReference type="NCBI Taxonomy" id="1417228"/>
    <lineage>
        <taxon>Bacteria</taxon>
        <taxon>Pseudomonadati</taxon>
        <taxon>Pseudomonadota</taxon>
        <taxon>Betaproteobacteria</taxon>
        <taxon>Burkholderiales</taxon>
        <taxon>Burkholderiaceae</taxon>
        <taxon>Paraburkholderia</taxon>
    </lineage>
</organism>
<evidence type="ECO:0000313" key="2">
    <source>
        <dbReference type="EMBL" id="ANB77436.1"/>
    </source>
</evidence>